<protein>
    <submittedName>
        <fullName evidence="8">Nucleolar protein 14</fullName>
    </submittedName>
</protein>
<evidence type="ECO:0000256" key="5">
    <source>
        <dbReference type="ARBA" id="ARBA00023242"/>
    </source>
</evidence>
<feature type="region of interest" description="Disordered" evidence="7">
    <location>
        <begin position="431"/>
        <end position="458"/>
    </location>
</feature>
<keyword evidence="4" id="KW-0698">rRNA processing</keyword>
<comment type="caution">
    <text evidence="8">The sequence shown here is derived from an EMBL/GenBank/DDBJ whole genome shotgun (WGS) entry which is preliminary data.</text>
</comment>
<gene>
    <name evidence="8" type="ORF">B0T24DRAFT_63659</name>
</gene>
<dbReference type="GO" id="GO:0030692">
    <property type="term" value="C:Noc4p-Nop14p complex"/>
    <property type="evidence" value="ECO:0007669"/>
    <property type="project" value="TreeGrafter"/>
</dbReference>
<evidence type="ECO:0000256" key="2">
    <source>
        <dbReference type="ARBA" id="ARBA00007466"/>
    </source>
</evidence>
<feature type="compositionally biased region" description="Acidic residues" evidence="7">
    <location>
        <begin position="184"/>
        <end position="198"/>
    </location>
</feature>
<sequence>MPGSQLKRLKASLKDQGIIGAQKSKKQKRQNAQDAKGTSDKRLLRSEALESIREQFNPFQFKTNPRGPKFDVTTLRPANDRASKGIHGRPGVAKGKGEERRRETLLVEMQRRNKVGGIIDRRFGESDPSMSLEDKMIERFTREQQRSHKKNSMFDLEDEDEEGTEELTHMGKALKLRGNELLMDDFDGEDLPSNDDSDDGMHPDRKSLKRRRPRGDDDGDNDDADEDAKQPEKKKTSKEIYEEVIAKSKFHKFERQAAKEEDEDIITELNKSLPELQALLFQRQKPAAKDGNDERPSATIAGMDKSIVDKDYDLRVRLLATDKRAQPAERTQTEEERAEEEARRLKELEEQRLKRMRGEWVSDDEDEDRGDTAKKQLAAADEPVFDPFKSGDDDEFGLGKGIKLRPTAAELGFDDEDDFLIDDDLVASGSEIELEESDDMEDDEESDDEQDSDPDDDEFVKGLLTAAESKDSVFQASSKEQGDDKDGVPYTLNCPQTLAEMVETFKGVDVTKLPVAVQRIRALLHPKLDSGNKERLGNFSQALIRFVAYLGDNLESGWFPTLENLSRHIHSLAKTFPIEVAKGYRAHIQDIGDNRPLALTVGDLVIFTAIGTTFPTSDHFHQVATPAILTIARFLGQKIPQSLADYATGTYLSILALQYQQLSKRYVPELMNFCLNTLCSLAHQRPQGNLGFFPLHEPATGIRIKGARKTTVRKLNCAHCQPHSQAPTESEANSLKVAIISTTTAVLKAAAETWCSVPAFYETFQPAARVLQHLTSKANSAHMPAALVSKLTDTTSSLARLLQLANISRRPLELHHHRPSAIRTYVPKFEDSFDPNKHYDPDRERAEGAKLRAEHKRERKGAMRELRKDASFMARENLRVKKEKDEAYEKKYKRLVAEIQGSEGQAANQYEREKAARQKKNAKARGGW</sequence>
<dbReference type="InterPro" id="IPR007276">
    <property type="entry name" value="Nop14"/>
</dbReference>
<comment type="similarity">
    <text evidence="2">Belongs to the NOP14 family.</text>
</comment>
<feature type="region of interest" description="Disordered" evidence="7">
    <location>
        <begin position="323"/>
        <end position="400"/>
    </location>
</feature>
<proteinExistence type="inferred from homology"/>
<dbReference type="GO" id="GO:0030490">
    <property type="term" value="P:maturation of SSU-rRNA"/>
    <property type="evidence" value="ECO:0007669"/>
    <property type="project" value="TreeGrafter"/>
</dbReference>
<feature type="compositionally biased region" description="Acidic residues" evidence="7">
    <location>
        <begin position="432"/>
        <end position="458"/>
    </location>
</feature>
<feature type="compositionally biased region" description="Basic residues" evidence="7">
    <location>
        <begin position="917"/>
        <end position="928"/>
    </location>
</feature>
<keyword evidence="5" id="KW-0539">Nucleus</keyword>
<keyword evidence="3" id="KW-0690">Ribosome biogenesis</keyword>
<dbReference type="Proteomes" id="UP001287356">
    <property type="component" value="Unassembled WGS sequence"/>
</dbReference>
<feature type="region of interest" description="Disordered" evidence="7">
    <location>
        <begin position="184"/>
        <end position="240"/>
    </location>
</feature>
<dbReference type="PANTHER" id="PTHR23183:SF0">
    <property type="entry name" value="NUCLEOLAR PROTEIN 14"/>
    <property type="match status" value="1"/>
</dbReference>
<dbReference type="AlphaFoldDB" id="A0AAE0NLR5"/>
<reference evidence="8" key="2">
    <citation type="submission" date="2023-06" db="EMBL/GenBank/DDBJ databases">
        <authorList>
            <consortium name="Lawrence Berkeley National Laboratory"/>
            <person name="Haridas S."/>
            <person name="Hensen N."/>
            <person name="Bonometti L."/>
            <person name="Westerberg I."/>
            <person name="Brannstrom I.O."/>
            <person name="Guillou S."/>
            <person name="Cros-Aarteil S."/>
            <person name="Calhoun S."/>
            <person name="Kuo A."/>
            <person name="Mondo S."/>
            <person name="Pangilinan J."/>
            <person name="Riley R."/>
            <person name="Labutti K."/>
            <person name="Andreopoulos B."/>
            <person name="Lipzen A."/>
            <person name="Chen C."/>
            <person name="Yanf M."/>
            <person name="Daum C."/>
            <person name="Ng V."/>
            <person name="Clum A."/>
            <person name="Steindorff A."/>
            <person name="Ohm R."/>
            <person name="Martin F."/>
            <person name="Silar P."/>
            <person name="Natvig D."/>
            <person name="Lalanne C."/>
            <person name="Gautier V."/>
            <person name="Ament-Velasquez S.L."/>
            <person name="Kruys A."/>
            <person name="Hutchinson M.I."/>
            <person name="Powell A.J."/>
            <person name="Barry K."/>
            <person name="Miller A.N."/>
            <person name="Grigoriev I.V."/>
            <person name="Debuchy R."/>
            <person name="Gladieux P."/>
            <person name="Thoren M.H."/>
            <person name="Johannesson H."/>
        </authorList>
    </citation>
    <scope>NUCLEOTIDE SEQUENCE</scope>
    <source>
        <strain evidence="8">CBS 958.72</strain>
    </source>
</reference>
<keyword evidence="9" id="KW-1185">Reference proteome</keyword>
<comment type="function">
    <text evidence="6">Involved in nucleolar processing of pre-18S ribosomal RNA. Has a role in the nuclear export of 40S pre-ribosomal subunit to the cytoplasm.</text>
</comment>
<dbReference type="PANTHER" id="PTHR23183">
    <property type="entry name" value="NOP14"/>
    <property type="match status" value="1"/>
</dbReference>
<organism evidence="8 9">
    <name type="scientific">Lasiosphaeria ovina</name>
    <dbReference type="NCBI Taxonomy" id="92902"/>
    <lineage>
        <taxon>Eukaryota</taxon>
        <taxon>Fungi</taxon>
        <taxon>Dikarya</taxon>
        <taxon>Ascomycota</taxon>
        <taxon>Pezizomycotina</taxon>
        <taxon>Sordariomycetes</taxon>
        <taxon>Sordariomycetidae</taxon>
        <taxon>Sordariales</taxon>
        <taxon>Lasiosphaeriaceae</taxon>
        <taxon>Lasiosphaeria</taxon>
    </lineage>
</organism>
<reference evidence="8" key="1">
    <citation type="journal article" date="2023" name="Mol. Phylogenet. Evol.">
        <title>Genome-scale phylogeny and comparative genomics of the fungal order Sordariales.</title>
        <authorList>
            <person name="Hensen N."/>
            <person name="Bonometti L."/>
            <person name="Westerberg I."/>
            <person name="Brannstrom I.O."/>
            <person name="Guillou S."/>
            <person name="Cros-Aarteil S."/>
            <person name="Calhoun S."/>
            <person name="Haridas S."/>
            <person name="Kuo A."/>
            <person name="Mondo S."/>
            <person name="Pangilinan J."/>
            <person name="Riley R."/>
            <person name="LaButti K."/>
            <person name="Andreopoulos B."/>
            <person name="Lipzen A."/>
            <person name="Chen C."/>
            <person name="Yan M."/>
            <person name="Daum C."/>
            <person name="Ng V."/>
            <person name="Clum A."/>
            <person name="Steindorff A."/>
            <person name="Ohm R.A."/>
            <person name="Martin F."/>
            <person name="Silar P."/>
            <person name="Natvig D.O."/>
            <person name="Lalanne C."/>
            <person name="Gautier V."/>
            <person name="Ament-Velasquez S.L."/>
            <person name="Kruys A."/>
            <person name="Hutchinson M.I."/>
            <person name="Powell A.J."/>
            <person name="Barry K."/>
            <person name="Miller A.N."/>
            <person name="Grigoriev I.V."/>
            <person name="Debuchy R."/>
            <person name="Gladieux P."/>
            <person name="Hiltunen Thoren M."/>
            <person name="Johannesson H."/>
        </authorList>
    </citation>
    <scope>NUCLEOTIDE SEQUENCE</scope>
    <source>
        <strain evidence="8">CBS 958.72</strain>
    </source>
</reference>
<name>A0AAE0NLR5_9PEZI</name>
<feature type="compositionally biased region" description="Acidic residues" evidence="7">
    <location>
        <begin position="155"/>
        <end position="165"/>
    </location>
</feature>
<evidence type="ECO:0000256" key="1">
    <source>
        <dbReference type="ARBA" id="ARBA00004604"/>
    </source>
</evidence>
<feature type="compositionally biased region" description="Basic and acidic residues" evidence="7">
    <location>
        <begin position="227"/>
        <end position="240"/>
    </location>
</feature>
<evidence type="ECO:0000256" key="4">
    <source>
        <dbReference type="ARBA" id="ARBA00022552"/>
    </source>
</evidence>
<dbReference type="GO" id="GO:0032040">
    <property type="term" value="C:small-subunit processome"/>
    <property type="evidence" value="ECO:0007669"/>
    <property type="project" value="InterPro"/>
</dbReference>
<feature type="compositionally biased region" description="Basic and acidic residues" evidence="7">
    <location>
        <begin position="287"/>
        <end position="296"/>
    </location>
</feature>
<evidence type="ECO:0000256" key="6">
    <source>
        <dbReference type="ARBA" id="ARBA00024695"/>
    </source>
</evidence>
<accession>A0AAE0NLR5</accession>
<feature type="compositionally biased region" description="Basic and acidic residues" evidence="7">
    <location>
        <begin position="323"/>
        <end position="360"/>
    </location>
</feature>
<comment type="subcellular location">
    <subcellularLocation>
        <location evidence="1">Nucleus</location>
        <location evidence="1">Nucleolus</location>
    </subcellularLocation>
</comment>
<feature type="region of interest" description="Disordered" evidence="7">
    <location>
        <begin position="140"/>
        <end position="172"/>
    </location>
</feature>
<evidence type="ECO:0000256" key="3">
    <source>
        <dbReference type="ARBA" id="ARBA00022517"/>
    </source>
</evidence>
<dbReference type="Pfam" id="PF04147">
    <property type="entry name" value="Nop14"/>
    <property type="match status" value="1"/>
</dbReference>
<evidence type="ECO:0000313" key="9">
    <source>
        <dbReference type="Proteomes" id="UP001287356"/>
    </source>
</evidence>
<evidence type="ECO:0000256" key="7">
    <source>
        <dbReference type="SAM" id="MobiDB-lite"/>
    </source>
</evidence>
<feature type="region of interest" description="Disordered" evidence="7">
    <location>
        <begin position="1"/>
        <end position="43"/>
    </location>
</feature>
<feature type="region of interest" description="Disordered" evidence="7">
    <location>
        <begin position="282"/>
        <end position="302"/>
    </location>
</feature>
<dbReference type="EMBL" id="JAULSN010000001">
    <property type="protein sequence ID" value="KAK3383816.1"/>
    <property type="molecule type" value="Genomic_DNA"/>
</dbReference>
<feature type="region of interest" description="Disordered" evidence="7">
    <location>
        <begin position="900"/>
        <end position="928"/>
    </location>
</feature>
<evidence type="ECO:0000313" key="8">
    <source>
        <dbReference type="EMBL" id="KAK3383816.1"/>
    </source>
</evidence>
<feature type="compositionally biased region" description="Acidic residues" evidence="7">
    <location>
        <begin position="217"/>
        <end position="226"/>
    </location>
</feature>
<feature type="region of interest" description="Disordered" evidence="7">
    <location>
        <begin position="59"/>
        <end position="101"/>
    </location>
</feature>